<protein>
    <submittedName>
        <fullName evidence="4">ATPase, T2SS/T4P/T4SS family</fullName>
    </submittedName>
</protein>
<dbReference type="SMART" id="SM00240">
    <property type="entry name" value="FHA"/>
    <property type="match status" value="1"/>
</dbReference>
<dbReference type="Gene3D" id="2.60.200.20">
    <property type="match status" value="1"/>
</dbReference>
<dbReference type="CDD" id="cd01130">
    <property type="entry name" value="VirB11-like_ATPase"/>
    <property type="match status" value="1"/>
</dbReference>
<accession>A0AB39CG01</accession>
<evidence type="ECO:0000313" key="4">
    <source>
        <dbReference type="EMBL" id="XDJ40937.1"/>
    </source>
</evidence>
<evidence type="ECO:0000259" key="3">
    <source>
        <dbReference type="PROSITE" id="PS50006"/>
    </source>
</evidence>
<evidence type="ECO:0000256" key="2">
    <source>
        <dbReference type="SAM" id="MobiDB-lite"/>
    </source>
</evidence>
<dbReference type="RefSeq" id="WP_368642970.1">
    <property type="nucleotide sequence ID" value="NZ_CP158252.1"/>
</dbReference>
<dbReference type="SUPFAM" id="SSF49879">
    <property type="entry name" value="SMAD/FHA domain"/>
    <property type="match status" value="1"/>
</dbReference>
<dbReference type="PANTHER" id="PTHR30486:SF15">
    <property type="entry name" value="TYPE II_IV SECRETION SYSTEM ATPASE"/>
    <property type="match status" value="1"/>
</dbReference>
<dbReference type="GO" id="GO:0016887">
    <property type="term" value="F:ATP hydrolysis activity"/>
    <property type="evidence" value="ECO:0007669"/>
    <property type="project" value="InterPro"/>
</dbReference>
<dbReference type="CDD" id="cd00060">
    <property type="entry name" value="FHA"/>
    <property type="match status" value="1"/>
</dbReference>
<dbReference type="InterPro" id="IPR001482">
    <property type="entry name" value="T2SS/T4SS_dom"/>
</dbReference>
<dbReference type="PROSITE" id="PS50006">
    <property type="entry name" value="FHA_DOMAIN"/>
    <property type="match status" value="1"/>
</dbReference>
<dbReference type="InterPro" id="IPR008984">
    <property type="entry name" value="SMAD_FHA_dom_sf"/>
</dbReference>
<organism evidence="4">
    <name type="scientific">Castellaniella ginsengisoli</name>
    <dbReference type="NCBI Taxonomy" id="546114"/>
    <lineage>
        <taxon>Bacteria</taxon>
        <taxon>Pseudomonadati</taxon>
        <taxon>Pseudomonadota</taxon>
        <taxon>Betaproteobacteria</taxon>
        <taxon>Burkholderiales</taxon>
        <taxon>Alcaligenaceae</taxon>
        <taxon>Castellaniella</taxon>
    </lineage>
</organism>
<reference evidence="4" key="1">
    <citation type="submission" date="2024-05" db="EMBL/GenBank/DDBJ databases">
        <authorList>
            <person name="Luo Y.-C."/>
            <person name="Nicholds J."/>
            <person name="Mortimer T."/>
            <person name="Maboni G."/>
        </authorList>
    </citation>
    <scope>NUCLEOTIDE SEQUENCE</scope>
    <source>
        <strain evidence="4">153920</strain>
    </source>
</reference>
<dbReference type="EMBL" id="CP158252">
    <property type="protein sequence ID" value="XDJ40937.1"/>
    <property type="molecule type" value="Genomic_DNA"/>
</dbReference>
<dbReference type="Gene3D" id="3.30.450.380">
    <property type="match status" value="1"/>
</dbReference>
<sequence length="605" mass="64796">MNAVDLDLHFEDGRRRRERHALPLLIGRDAACGLALRAWRVGRRHARLLQRQDEIWIEDLGSLFGTTVNGARIAVHGPIGAQDEIVIGPCLLRVLPAEEADAPPDGGYPLPQGGAQKSVPDRGEEAQEEAGGGDEPSGPPAMPPAPPAEEAGVAWADGPSPDNQVLRRRLHESLIAALQLRRRDIGGMSDTALRTEAADVLSRLIAADATLPAEQDREALLQELVDEAVGLGPLEPLLADPGITEIMVNRYDEIFVERGGRLARASASFSGEQAVLGIIDRIVAPLGRRIDESAPMVDARLRDGSRVNAVISPVALRGASLTIRKFPARRLDMPDLLAVGALDDAMARFLVHCVRHRKNLIVSGGTGSGKTSLLNVLSNAIPAGERIITIEDAAELRLNHAHLVNLEARPPNAEGRGRIEIRDLVRNALRMRPDRIVVGECRGAEAFDMLAAMNTGHEGSLTTLHANSPRDALGRLETMILMAGMDLPLAAIREHIASSIDFIVQLMRAADGRRLVSAIVQVTGQESGRIQLQDLFLGKAGPPAEFVGCGLPPEGFEGVAALDLSWFSGRTILQGGAALDGDAAWPLRSPRRAAHRHDPLAGDAS</sequence>
<feature type="domain" description="FHA" evidence="3">
    <location>
        <begin position="24"/>
        <end position="73"/>
    </location>
</feature>
<dbReference type="InterPro" id="IPR000253">
    <property type="entry name" value="FHA_dom"/>
</dbReference>
<name>A0AB39CG01_9BURK</name>
<gene>
    <name evidence="4" type="ORF">ABRY99_08200</name>
</gene>
<dbReference type="Gene3D" id="3.40.50.300">
    <property type="entry name" value="P-loop containing nucleotide triphosphate hydrolases"/>
    <property type="match status" value="1"/>
</dbReference>
<dbReference type="AlphaFoldDB" id="A0AB39CG01"/>
<feature type="region of interest" description="Disordered" evidence="2">
    <location>
        <begin position="102"/>
        <end position="163"/>
    </location>
</feature>
<dbReference type="PANTHER" id="PTHR30486">
    <property type="entry name" value="TWITCHING MOTILITY PROTEIN PILT"/>
    <property type="match status" value="1"/>
</dbReference>
<dbReference type="InterPro" id="IPR050921">
    <property type="entry name" value="T4SS_GSP_E_ATPase"/>
</dbReference>
<proteinExistence type="inferred from homology"/>
<dbReference type="InterPro" id="IPR027417">
    <property type="entry name" value="P-loop_NTPase"/>
</dbReference>
<feature type="compositionally biased region" description="Pro residues" evidence="2">
    <location>
        <begin position="137"/>
        <end position="147"/>
    </location>
</feature>
<dbReference type="Pfam" id="PF00437">
    <property type="entry name" value="T2SSE"/>
    <property type="match status" value="1"/>
</dbReference>
<dbReference type="Pfam" id="PF00498">
    <property type="entry name" value="FHA"/>
    <property type="match status" value="1"/>
</dbReference>
<dbReference type="SUPFAM" id="SSF52540">
    <property type="entry name" value="P-loop containing nucleoside triphosphate hydrolases"/>
    <property type="match status" value="1"/>
</dbReference>
<evidence type="ECO:0000256" key="1">
    <source>
        <dbReference type="ARBA" id="ARBA00006611"/>
    </source>
</evidence>
<comment type="similarity">
    <text evidence="1">Belongs to the GSP E family.</text>
</comment>